<name>A0A2M6P255_9BACT</name>
<feature type="short sequence motif" description="Histidine triad motif" evidence="1">
    <location>
        <begin position="115"/>
        <end position="119"/>
    </location>
</feature>
<accession>A0A2M6P255</accession>
<dbReference type="PROSITE" id="PS51084">
    <property type="entry name" value="HIT_2"/>
    <property type="match status" value="1"/>
</dbReference>
<dbReference type="SUPFAM" id="SSF54197">
    <property type="entry name" value="HIT-like"/>
    <property type="match status" value="1"/>
</dbReference>
<dbReference type="InterPro" id="IPR011146">
    <property type="entry name" value="HIT-like"/>
</dbReference>
<dbReference type="InterPro" id="IPR036265">
    <property type="entry name" value="HIT-like_sf"/>
</dbReference>
<reference evidence="4" key="1">
    <citation type="submission" date="2017-09" db="EMBL/GenBank/DDBJ databases">
        <title>Depth-based differentiation of microbial function through sediment-hosted aquifers and enrichment of novel symbionts in the deep terrestrial subsurface.</title>
        <authorList>
            <person name="Probst A.J."/>
            <person name="Ladd B."/>
            <person name="Jarett J.K."/>
            <person name="Geller-Mcgrath D.E."/>
            <person name="Sieber C.M.K."/>
            <person name="Emerson J.B."/>
            <person name="Anantharaman K."/>
            <person name="Thomas B.C."/>
            <person name="Malmstrom R."/>
            <person name="Stieglmeier M."/>
            <person name="Klingl A."/>
            <person name="Woyke T."/>
            <person name="Ryan C.M."/>
            <person name="Banfield J.F."/>
        </authorList>
    </citation>
    <scope>NUCLEOTIDE SEQUENCE [LARGE SCALE GENOMIC DNA]</scope>
</reference>
<dbReference type="Gene3D" id="3.30.428.10">
    <property type="entry name" value="HIT-like"/>
    <property type="match status" value="1"/>
</dbReference>
<gene>
    <name evidence="3" type="ORF">COU30_00550</name>
</gene>
<dbReference type="GO" id="GO:0003824">
    <property type="term" value="F:catalytic activity"/>
    <property type="evidence" value="ECO:0007669"/>
    <property type="project" value="InterPro"/>
</dbReference>
<evidence type="ECO:0000259" key="2">
    <source>
        <dbReference type="PROSITE" id="PS51084"/>
    </source>
</evidence>
<dbReference type="EMBL" id="PFBW01000027">
    <property type="protein sequence ID" value="PIR77796.1"/>
    <property type="molecule type" value="Genomic_DNA"/>
</dbReference>
<comment type="caution">
    <text evidence="3">The sequence shown here is derived from an EMBL/GenBank/DDBJ whole genome shotgun (WGS) entry which is preliminary data.</text>
</comment>
<sequence>MKLRIFTKASAQIASQNIAYTRTLIYESDNFIVKSFDNTNPHIDRENGGHIIIFPKIPVVDRQHLSPKKAIELMRLTIVVGQAMTKVMNEHGVDIGRINYQDNGNWSVFESTGPHLHVHIYGRAKSAKIQKYGQACNFPHIAEKPEYYTHLKPLTKEDTKDIKTEIEKLLKEEKFLDSEWKLS</sequence>
<organism evidence="3 4">
    <name type="scientific">Candidatus Magasanikbacteria bacterium CG10_big_fil_rev_8_21_14_0_10_38_6</name>
    <dbReference type="NCBI Taxonomy" id="1974647"/>
    <lineage>
        <taxon>Bacteria</taxon>
        <taxon>Candidatus Magasanikiibacteriota</taxon>
    </lineage>
</organism>
<evidence type="ECO:0000313" key="4">
    <source>
        <dbReference type="Proteomes" id="UP000228528"/>
    </source>
</evidence>
<proteinExistence type="predicted"/>
<protein>
    <recommendedName>
        <fullName evidence="2">HIT domain-containing protein</fullName>
    </recommendedName>
</protein>
<dbReference type="AlphaFoldDB" id="A0A2M6P255"/>
<feature type="domain" description="HIT" evidence="2">
    <location>
        <begin position="49"/>
        <end position="130"/>
    </location>
</feature>
<evidence type="ECO:0000313" key="3">
    <source>
        <dbReference type="EMBL" id="PIR77796.1"/>
    </source>
</evidence>
<dbReference type="Proteomes" id="UP000228528">
    <property type="component" value="Unassembled WGS sequence"/>
</dbReference>
<evidence type="ECO:0000256" key="1">
    <source>
        <dbReference type="PROSITE-ProRule" id="PRU00464"/>
    </source>
</evidence>
<dbReference type="Pfam" id="PF01230">
    <property type="entry name" value="HIT"/>
    <property type="match status" value="1"/>
</dbReference>